<dbReference type="EMBL" id="CP003364">
    <property type="protein sequence ID" value="AGA27889.1"/>
    <property type="molecule type" value="Genomic_DNA"/>
</dbReference>
<accession>L0DEV4</accession>
<organism evidence="1 2">
    <name type="scientific">Singulisphaera acidiphila (strain ATCC BAA-1392 / DSM 18658 / VKM B-2454 / MOB10)</name>
    <dbReference type="NCBI Taxonomy" id="886293"/>
    <lineage>
        <taxon>Bacteria</taxon>
        <taxon>Pseudomonadati</taxon>
        <taxon>Planctomycetota</taxon>
        <taxon>Planctomycetia</taxon>
        <taxon>Isosphaerales</taxon>
        <taxon>Isosphaeraceae</taxon>
        <taxon>Singulisphaera</taxon>
    </lineage>
</organism>
<dbReference type="STRING" id="886293.Sinac_3641"/>
<dbReference type="AlphaFoldDB" id="L0DEV4"/>
<reference evidence="1 2" key="1">
    <citation type="submission" date="2012-02" db="EMBL/GenBank/DDBJ databases">
        <title>Complete sequence of chromosome of Singulisphaera acidiphila DSM 18658.</title>
        <authorList>
            <consortium name="US DOE Joint Genome Institute (JGI-PGF)"/>
            <person name="Lucas S."/>
            <person name="Copeland A."/>
            <person name="Lapidus A."/>
            <person name="Glavina del Rio T."/>
            <person name="Dalin E."/>
            <person name="Tice H."/>
            <person name="Bruce D."/>
            <person name="Goodwin L."/>
            <person name="Pitluck S."/>
            <person name="Peters L."/>
            <person name="Ovchinnikova G."/>
            <person name="Chertkov O."/>
            <person name="Kyrpides N."/>
            <person name="Mavromatis K."/>
            <person name="Ivanova N."/>
            <person name="Brettin T."/>
            <person name="Detter J.C."/>
            <person name="Han C."/>
            <person name="Larimer F."/>
            <person name="Land M."/>
            <person name="Hauser L."/>
            <person name="Markowitz V."/>
            <person name="Cheng J.-F."/>
            <person name="Hugenholtz P."/>
            <person name="Woyke T."/>
            <person name="Wu D."/>
            <person name="Tindall B."/>
            <person name="Pomrenke H."/>
            <person name="Brambilla E."/>
            <person name="Klenk H.-P."/>
            <person name="Eisen J.A."/>
        </authorList>
    </citation>
    <scope>NUCLEOTIDE SEQUENCE [LARGE SCALE GENOMIC DNA]</scope>
    <source>
        <strain evidence="2">ATCC BAA-1392 / DSM 18658 / VKM B-2454 / MOB10</strain>
    </source>
</reference>
<name>L0DEV4_SINAD</name>
<dbReference type="KEGG" id="saci:Sinac_3641"/>
<proteinExistence type="predicted"/>
<evidence type="ECO:0000313" key="2">
    <source>
        <dbReference type="Proteomes" id="UP000010798"/>
    </source>
</evidence>
<evidence type="ECO:0000313" key="1">
    <source>
        <dbReference type="EMBL" id="AGA27889.1"/>
    </source>
</evidence>
<protein>
    <submittedName>
        <fullName evidence="1">Uncharacterized protein</fullName>
    </submittedName>
</protein>
<dbReference type="Proteomes" id="UP000010798">
    <property type="component" value="Chromosome"/>
</dbReference>
<gene>
    <name evidence="1" type="ordered locus">Sinac_3641</name>
</gene>
<dbReference type="HOGENOM" id="CLU_2773651_0_0_0"/>
<keyword evidence="2" id="KW-1185">Reference proteome</keyword>
<sequence length="69" mass="7685">MAATLCRWEKVKPLAAVFFDVPDFEWPGWRNHGRCRLEPANGISPGTTVAPPALVLIDSPWDRGRPARS</sequence>